<gene>
    <name evidence="1" type="ORF">Aco03nite_001080</name>
</gene>
<accession>A0ABQ3WZR7</accession>
<dbReference type="EMBL" id="BOMG01000003">
    <property type="protein sequence ID" value="GID51704.1"/>
    <property type="molecule type" value="Genomic_DNA"/>
</dbReference>
<protein>
    <submittedName>
        <fullName evidence="1">GTPase</fullName>
    </submittedName>
</protein>
<sequence length="479" mass="51682">MISEDLEKRTHDLLVKAAHVYREHPRAAARLRQTMDRFAGPLRVAVAGGARSGRSTLVNALVGEDVAPLEPAVFVTYRDGTQPRAWCHPEQGRPYEVPVARSPEGLRLGVDTAVPAAGAPARAVVQWPSRVLRRTELIDTGLPVAAGRVLPEADAVLLLAPRIGEPEWEFLRAGRGMRGPAAVPIHAIMVLTMADTHGDGQPSGLLEARRIARRRRREPSLGALCQDVVAMSPLIGHAARTLRDAEFRALTAIAALPRAEADPFLLSTDRFSAAASLPVVDPRMRQALLRRFGLGGIRLALTLARTGSTTRSGLADKLHEYSGLKDLQTSVAELFTARRSALKARSALIVLDQLFRTELLPPSAQLLAELELLVAGAHDFTELRLLSALRSGRVELPKEVALEAHRLLGGAGTSLGERLALATEATTTEIWTTAVTSTERWRQESTLADRTPAQRRAAAVVLRSCEALQAGLAATRGDL</sequence>
<dbReference type="RefSeq" id="WP_203792441.1">
    <property type="nucleotide sequence ID" value="NZ_BAAAQE010000090.1"/>
</dbReference>
<name>A0ABQ3WZR7_9ACTN</name>
<proteinExistence type="predicted"/>
<evidence type="ECO:0000313" key="2">
    <source>
        <dbReference type="Proteomes" id="UP000612282"/>
    </source>
</evidence>
<dbReference type="Proteomes" id="UP000612282">
    <property type="component" value="Unassembled WGS sequence"/>
</dbReference>
<organism evidence="1 2">
    <name type="scientific">Actinoplanes couchii</name>
    <dbReference type="NCBI Taxonomy" id="403638"/>
    <lineage>
        <taxon>Bacteria</taxon>
        <taxon>Bacillati</taxon>
        <taxon>Actinomycetota</taxon>
        <taxon>Actinomycetes</taxon>
        <taxon>Micromonosporales</taxon>
        <taxon>Micromonosporaceae</taxon>
        <taxon>Actinoplanes</taxon>
    </lineage>
</organism>
<reference evidence="1 2" key="1">
    <citation type="submission" date="2021-01" db="EMBL/GenBank/DDBJ databases">
        <title>Whole genome shotgun sequence of Actinoplanes couchii NBRC 106145.</title>
        <authorList>
            <person name="Komaki H."/>
            <person name="Tamura T."/>
        </authorList>
    </citation>
    <scope>NUCLEOTIDE SEQUENCE [LARGE SCALE GENOMIC DNA]</scope>
    <source>
        <strain evidence="1 2">NBRC 106145</strain>
    </source>
</reference>
<dbReference type="InterPro" id="IPR027417">
    <property type="entry name" value="P-loop_NTPase"/>
</dbReference>
<evidence type="ECO:0000313" key="1">
    <source>
        <dbReference type="EMBL" id="GID51704.1"/>
    </source>
</evidence>
<keyword evidence="2" id="KW-1185">Reference proteome</keyword>
<dbReference type="SUPFAM" id="SSF52540">
    <property type="entry name" value="P-loop containing nucleoside triphosphate hydrolases"/>
    <property type="match status" value="1"/>
</dbReference>
<comment type="caution">
    <text evidence="1">The sequence shown here is derived from an EMBL/GenBank/DDBJ whole genome shotgun (WGS) entry which is preliminary data.</text>
</comment>